<evidence type="ECO:0000313" key="2">
    <source>
        <dbReference type="Proteomes" id="UP000763088"/>
    </source>
</evidence>
<organism evidence="1 2">
    <name type="scientific">Xylanibacter ruminicola</name>
    <name type="common">Prevotella ruminicola</name>
    <dbReference type="NCBI Taxonomy" id="839"/>
    <lineage>
        <taxon>Bacteria</taxon>
        <taxon>Pseudomonadati</taxon>
        <taxon>Bacteroidota</taxon>
        <taxon>Bacteroidia</taxon>
        <taxon>Bacteroidales</taxon>
        <taxon>Prevotellaceae</taxon>
        <taxon>Xylanibacter</taxon>
    </lineage>
</organism>
<name>A0A928BRA5_XYLRU</name>
<reference evidence="1" key="1">
    <citation type="submission" date="2019-04" db="EMBL/GenBank/DDBJ databases">
        <title>Evolution of Biomass-Degrading Anaerobic Consortia Revealed by Metagenomics.</title>
        <authorList>
            <person name="Peng X."/>
        </authorList>
    </citation>
    <scope>NUCLEOTIDE SEQUENCE</scope>
    <source>
        <strain evidence="1">SIG141</strain>
    </source>
</reference>
<gene>
    <name evidence="1" type="ORF">E7102_05055</name>
</gene>
<protein>
    <submittedName>
        <fullName evidence="1">Uncharacterized protein</fullName>
    </submittedName>
</protein>
<dbReference type="AlphaFoldDB" id="A0A928BRA5"/>
<dbReference type="EMBL" id="SUYD01000005">
    <property type="protein sequence ID" value="MBE6265829.1"/>
    <property type="molecule type" value="Genomic_DNA"/>
</dbReference>
<dbReference type="Proteomes" id="UP000763088">
    <property type="component" value="Unassembled WGS sequence"/>
</dbReference>
<proteinExistence type="predicted"/>
<accession>A0A928BRA5</accession>
<evidence type="ECO:0000313" key="1">
    <source>
        <dbReference type="EMBL" id="MBE6265829.1"/>
    </source>
</evidence>
<sequence>MMNKRSLKKAINAVSDQLFANAVAVSLYGTDRNAENDEALIQSILSMREDFVSRISHPEPGMKKQEYYKDLREKFISQAQELADQISL</sequence>
<comment type="caution">
    <text evidence="1">The sequence shown here is derived from an EMBL/GenBank/DDBJ whole genome shotgun (WGS) entry which is preliminary data.</text>
</comment>